<sequence>MQQQLAALSPHLGGAVRSYNALAGCLGWPLPAQPVKAGAPVHGAPAALILQSTHQALAPFQAGAALAAQLPGSVVLAREGDEYSTFLVSDCVRDVTNHYLTTRTLPAAGTTCTT</sequence>
<accession>A0ABN1WYZ8</accession>
<feature type="domain" description="Peptidase S33 tripeptidyl aminopeptidase-like C-terminal" evidence="1">
    <location>
        <begin position="14"/>
        <end position="112"/>
    </location>
</feature>
<dbReference type="InterPro" id="IPR013595">
    <property type="entry name" value="Pept_S33_TAP-like_C"/>
</dbReference>
<evidence type="ECO:0000259" key="1">
    <source>
        <dbReference type="Pfam" id="PF08386"/>
    </source>
</evidence>
<proteinExistence type="predicted"/>
<reference evidence="2 3" key="1">
    <citation type="journal article" date="2019" name="Int. J. Syst. Evol. Microbiol.">
        <title>The Global Catalogue of Microorganisms (GCM) 10K type strain sequencing project: providing services to taxonomists for standard genome sequencing and annotation.</title>
        <authorList>
            <consortium name="The Broad Institute Genomics Platform"/>
            <consortium name="The Broad Institute Genome Sequencing Center for Infectious Disease"/>
            <person name="Wu L."/>
            <person name="Ma J."/>
        </authorList>
    </citation>
    <scope>NUCLEOTIDE SEQUENCE [LARGE SCALE GENOMIC DNA]</scope>
    <source>
        <strain evidence="2 3">JCM 13004</strain>
    </source>
</reference>
<dbReference type="Pfam" id="PF08386">
    <property type="entry name" value="Abhydrolase_4"/>
    <property type="match status" value="1"/>
</dbReference>
<evidence type="ECO:0000313" key="2">
    <source>
        <dbReference type="EMBL" id="GAA1262877.1"/>
    </source>
</evidence>
<organism evidence="2 3">
    <name type="scientific">Kitasatospora nipponensis</name>
    <dbReference type="NCBI Taxonomy" id="258049"/>
    <lineage>
        <taxon>Bacteria</taxon>
        <taxon>Bacillati</taxon>
        <taxon>Actinomycetota</taxon>
        <taxon>Actinomycetes</taxon>
        <taxon>Kitasatosporales</taxon>
        <taxon>Streptomycetaceae</taxon>
        <taxon>Kitasatospora</taxon>
    </lineage>
</organism>
<name>A0ABN1WYZ8_9ACTN</name>
<comment type="caution">
    <text evidence="2">The sequence shown here is derived from an EMBL/GenBank/DDBJ whole genome shotgun (WGS) entry which is preliminary data.</text>
</comment>
<protein>
    <recommendedName>
        <fullName evidence="1">Peptidase S33 tripeptidyl aminopeptidase-like C-terminal domain-containing protein</fullName>
    </recommendedName>
</protein>
<dbReference type="Proteomes" id="UP001500037">
    <property type="component" value="Unassembled WGS sequence"/>
</dbReference>
<evidence type="ECO:0000313" key="3">
    <source>
        <dbReference type="Proteomes" id="UP001500037"/>
    </source>
</evidence>
<dbReference type="EMBL" id="BAAALF010000154">
    <property type="protein sequence ID" value="GAA1262877.1"/>
    <property type="molecule type" value="Genomic_DNA"/>
</dbReference>
<keyword evidence="3" id="KW-1185">Reference proteome</keyword>
<gene>
    <name evidence="2" type="ORF">GCM10009665_60630</name>
</gene>
<dbReference type="RefSeq" id="WP_344445276.1">
    <property type="nucleotide sequence ID" value="NZ_BAAALF010000154.1"/>
</dbReference>